<accession>A0A2R7YVH7</accession>
<protein>
    <submittedName>
        <fullName evidence="3">Uncharacterized protein</fullName>
    </submittedName>
</protein>
<feature type="region of interest" description="Disordered" evidence="1">
    <location>
        <begin position="92"/>
        <end position="117"/>
    </location>
</feature>
<dbReference type="OrthoDB" id="4870029at2"/>
<gene>
    <name evidence="3" type="ORF">C7S10_17635</name>
</gene>
<organism evidence="3 4">
    <name type="scientific">Nocardioides currus</name>
    <dbReference type="NCBI Taxonomy" id="2133958"/>
    <lineage>
        <taxon>Bacteria</taxon>
        <taxon>Bacillati</taxon>
        <taxon>Actinomycetota</taxon>
        <taxon>Actinomycetes</taxon>
        <taxon>Propionibacteriales</taxon>
        <taxon>Nocardioidaceae</taxon>
        <taxon>Nocardioides</taxon>
    </lineage>
</organism>
<dbReference type="EMBL" id="PYXZ01000008">
    <property type="protein sequence ID" value="PUA79879.1"/>
    <property type="molecule type" value="Genomic_DNA"/>
</dbReference>
<keyword evidence="2" id="KW-0812">Transmembrane</keyword>
<dbReference type="RefSeq" id="WP_108345744.1">
    <property type="nucleotide sequence ID" value="NZ_PYXZ01000008.1"/>
</dbReference>
<keyword evidence="2" id="KW-0472">Membrane</keyword>
<dbReference type="AlphaFoldDB" id="A0A2R7YVH7"/>
<keyword evidence="4" id="KW-1185">Reference proteome</keyword>
<keyword evidence="2" id="KW-1133">Transmembrane helix</keyword>
<evidence type="ECO:0000313" key="3">
    <source>
        <dbReference type="EMBL" id="PUA79879.1"/>
    </source>
</evidence>
<sequence length="117" mass="13145">MVVPLLIAALVARLAVKIPWPDVDRPSIPLPDLPSIPWPDLPSIPWPDISLPDVAVPGWLAWILDNIHYVWPVLLAFYLARREIARRRKHAEELEAKQAAQAEPAEEDDEQGRTPPG</sequence>
<evidence type="ECO:0000256" key="2">
    <source>
        <dbReference type="SAM" id="Phobius"/>
    </source>
</evidence>
<dbReference type="Proteomes" id="UP000244867">
    <property type="component" value="Unassembled WGS sequence"/>
</dbReference>
<evidence type="ECO:0000256" key="1">
    <source>
        <dbReference type="SAM" id="MobiDB-lite"/>
    </source>
</evidence>
<comment type="caution">
    <text evidence="3">The sequence shown here is derived from an EMBL/GenBank/DDBJ whole genome shotgun (WGS) entry which is preliminary data.</text>
</comment>
<evidence type="ECO:0000313" key="4">
    <source>
        <dbReference type="Proteomes" id="UP000244867"/>
    </source>
</evidence>
<feature type="transmembrane region" description="Helical" evidence="2">
    <location>
        <begin position="59"/>
        <end position="80"/>
    </location>
</feature>
<reference evidence="3 4" key="1">
    <citation type="submission" date="2018-03" db="EMBL/GenBank/DDBJ databases">
        <authorList>
            <person name="Keele B.F."/>
        </authorList>
    </citation>
    <scope>NUCLEOTIDE SEQUENCE [LARGE SCALE GENOMIC DNA]</scope>
    <source>
        <strain evidence="3 4">IB-3</strain>
    </source>
</reference>
<proteinExistence type="predicted"/>
<name>A0A2R7YVH7_9ACTN</name>